<keyword evidence="3" id="KW-1185">Reference proteome</keyword>
<dbReference type="CDD" id="cd01646">
    <property type="entry name" value="RT_Bac_retron_I"/>
    <property type="match status" value="1"/>
</dbReference>
<dbReference type="AlphaFoldDB" id="A0A5B7WZE9"/>
<evidence type="ECO:0000313" key="2">
    <source>
        <dbReference type="EMBL" id="QCY68377.1"/>
    </source>
</evidence>
<organism evidence="2 3">
    <name type="scientific">Antarcticibacterium flavum</name>
    <dbReference type="NCBI Taxonomy" id="2058175"/>
    <lineage>
        <taxon>Bacteria</taxon>
        <taxon>Pseudomonadati</taxon>
        <taxon>Bacteroidota</taxon>
        <taxon>Flavobacteriia</taxon>
        <taxon>Flavobacteriales</taxon>
        <taxon>Flavobacteriaceae</taxon>
        <taxon>Antarcticibacterium</taxon>
    </lineage>
</organism>
<protein>
    <submittedName>
        <fullName evidence="2">RNA-directed DNA polymerase</fullName>
    </submittedName>
</protein>
<sequence>MTHKELLEKGYLPKELPPPFESKTFSQKVDEITAEWDTYFSSLSRSQKLGFLESKWSNFSIPKVQLSRRIVNIPNPLHHSKLCKTIADNWAEIEEIFKKSQISSSTPAPDKQKLRTLIPQHSFGEFKRRRLGKSFDNLYEVKTDVSRFYGTIYTHSIPWLIHTKATAKANRNDFSLLGNAIDKDLRNLNSGQTIGIPVGPDTSLVVAEIITSLIDELLQSKLKKIKSFRFIDDYFLYCDSYSDAENAFKFLQSTLTEYQLDINEEKTSISKAPFAFDSKWSIELGSFNFRKRADSQLTDIERFVSLSLMHSAQNPKDSVLLFTIQVLKYLPLFDENWDLYESLILKIGITEPRTLPVVTEILSSNRSRISKKKIRSIVKKIIKIHLPKGHNYEIAWALWMCIEFDLKIKDKVAEKIFASNDKISILIGLDLKSRGLINGTVSISDLDDDLMNEDLMDENWLFIYESIKKGWLSPMIDPVADNKYFEILKTKGVYFYNENARVKTFQIKNPKTEIDDSTKKPKEVEAKRVISVGGGGGGGAY</sequence>
<feature type="domain" description="Reverse transcriptase" evidence="1">
    <location>
        <begin position="1"/>
        <end position="308"/>
    </location>
</feature>
<proteinExistence type="predicted"/>
<evidence type="ECO:0000313" key="3">
    <source>
        <dbReference type="Proteomes" id="UP000309016"/>
    </source>
</evidence>
<keyword evidence="2" id="KW-0695">RNA-directed DNA polymerase</keyword>
<evidence type="ECO:0000259" key="1">
    <source>
        <dbReference type="PROSITE" id="PS50878"/>
    </source>
</evidence>
<dbReference type="GO" id="GO:0003964">
    <property type="term" value="F:RNA-directed DNA polymerase activity"/>
    <property type="evidence" value="ECO:0007669"/>
    <property type="project" value="UniProtKB-KW"/>
</dbReference>
<dbReference type="KEGG" id="afla:FHG64_02645"/>
<gene>
    <name evidence="2" type="ORF">FHG64_02645</name>
</gene>
<name>A0A5B7WZE9_9FLAO</name>
<reference evidence="2 3" key="1">
    <citation type="submission" date="2019-06" db="EMBL/GenBank/DDBJ databases">
        <title>Complete genome sequence of Antarcticibacterium flavum KCTC 52984T from an Antarctic marine sediment.</title>
        <authorList>
            <person name="Lee Y.M."/>
            <person name="Shin S.C."/>
        </authorList>
    </citation>
    <scope>NUCLEOTIDE SEQUENCE [LARGE SCALE GENOMIC DNA]</scope>
    <source>
        <strain evidence="2 3">KCTC 52984</strain>
    </source>
</reference>
<dbReference type="OrthoDB" id="9780724at2"/>
<keyword evidence="2" id="KW-0548">Nucleotidyltransferase</keyword>
<dbReference type="EMBL" id="CP040812">
    <property type="protein sequence ID" value="QCY68377.1"/>
    <property type="molecule type" value="Genomic_DNA"/>
</dbReference>
<dbReference type="Pfam" id="PF00078">
    <property type="entry name" value="RVT_1"/>
    <property type="match status" value="1"/>
</dbReference>
<dbReference type="PROSITE" id="PS50878">
    <property type="entry name" value="RT_POL"/>
    <property type="match status" value="1"/>
</dbReference>
<dbReference type="Proteomes" id="UP000309016">
    <property type="component" value="Chromosome"/>
</dbReference>
<accession>A0A5B7WZE9</accession>
<keyword evidence="2" id="KW-0808">Transferase</keyword>
<dbReference type="InterPro" id="IPR000477">
    <property type="entry name" value="RT_dom"/>
</dbReference>
<dbReference type="RefSeq" id="WP_139064952.1">
    <property type="nucleotide sequence ID" value="NZ_CP040812.1"/>
</dbReference>